<dbReference type="InterPro" id="IPR006149">
    <property type="entry name" value="EB_dom"/>
</dbReference>
<keyword evidence="5" id="KW-0034">Amyloid</keyword>
<evidence type="ECO:0000259" key="3">
    <source>
        <dbReference type="SMART" id="SM00181"/>
    </source>
</evidence>
<evidence type="ECO:0000313" key="5">
    <source>
        <dbReference type="RefSeq" id="XP_017778680.1"/>
    </source>
</evidence>
<dbReference type="RefSeq" id="XP_017778680.1">
    <property type="nucleotide sequence ID" value="XM_017923191.1"/>
</dbReference>
<accession>A0ABM1MVT0</accession>
<dbReference type="GeneID" id="108564228"/>
<reference evidence="5" key="1">
    <citation type="submission" date="2025-08" db="UniProtKB">
        <authorList>
            <consortium name="RefSeq"/>
        </authorList>
    </citation>
    <scope>IDENTIFICATION</scope>
    <source>
        <tissue evidence="5">Whole Larva</tissue>
    </source>
</reference>
<feature type="domain" description="EGF-like" evidence="3">
    <location>
        <begin position="470"/>
        <end position="505"/>
    </location>
</feature>
<feature type="domain" description="EGF-like" evidence="3">
    <location>
        <begin position="390"/>
        <end position="418"/>
    </location>
</feature>
<dbReference type="Proteomes" id="UP000695000">
    <property type="component" value="Unplaced"/>
</dbReference>
<feature type="transmembrane region" description="Helical" evidence="1">
    <location>
        <begin position="507"/>
        <end position="526"/>
    </location>
</feature>
<dbReference type="InterPro" id="IPR000742">
    <property type="entry name" value="EGF"/>
</dbReference>
<keyword evidence="5" id="KW-0640">Prion</keyword>
<keyword evidence="1" id="KW-0472">Membrane</keyword>
<keyword evidence="1" id="KW-0812">Transmembrane</keyword>
<evidence type="ECO:0000256" key="1">
    <source>
        <dbReference type="SAM" id="Phobius"/>
    </source>
</evidence>
<dbReference type="Pfam" id="PF01683">
    <property type="entry name" value="EB"/>
    <property type="match status" value="3"/>
</dbReference>
<organism evidence="4 5">
    <name type="scientific">Nicrophorus vespilloides</name>
    <name type="common">Boreal carrion beetle</name>
    <dbReference type="NCBI Taxonomy" id="110193"/>
    <lineage>
        <taxon>Eukaryota</taxon>
        <taxon>Metazoa</taxon>
        <taxon>Ecdysozoa</taxon>
        <taxon>Arthropoda</taxon>
        <taxon>Hexapoda</taxon>
        <taxon>Insecta</taxon>
        <taxon>Pterygota</taxon>
        <taxon>Neoptera</taxon>
        <taxon>Endopterygota</taxon>
        <taxon>Coleoptera</taxon>
        <taxon>Polyphaga</taxon>
        <taxon>Staphyliniformia</taxon>
        <taxon>Silphidae</taxon>
        <taxon>Nicrophorinae</taxon>
        <taxon>Nicrophorus</taxon>
    </lineage>
</organism>
<feature type="signal peptide" evidence="2">
    <location>
        <begin position="1"/>
        <end position="20"/>
    </location>
</feature>
<dbReference type="SMART" id="SM00181">
    <property type="entry name" value="EGF"/>
    <property type="match status" value="5"/>
</dbReference>
<dbReference type="PANTHER" id="PTHR39069">
    <property type="entry name" value="ECDYSONE-INDUCIBLE GENE E1, ISOFORM A"/>
    <property type="match status" value="1"/>
</dbReference>
<proteinExistence type="predicted"/>
<feature type="domain" description="EGF-like" evidence="3">
    <location>
        <begin position="24"/>
        <end position="57"/>
    </location>
</feature>
<protein>
    <submittedName>
        <fullName evidence="5">Prion-like-(Q/N-rich) domain-bearing protein 25</fullName>
    </submittedName>
</protein>
<evidence type="ECO:0000313" key="4">
    <source>
        <dbReference type="Proteomes" id="UP000695000"/>
    </source>
</evidence>
<feature type="domain" description="EGF-like" evidence="3">
    <location>
        <begin position="333"/>
        <end position="378"/>
    </location>
</feature>
<feature type="domain" description="EGF-like" evidence="3">
    <location>
        <begin position="99"/>
        <end position="147"/>
    </location>
</feature>
<keyword evidence="1" id="KW-1133">Transmembrane helix</keyword>
<dbReference type="PANTHER" id="PTHR39069:SF8">
    <property type="entry name" value="FI17111P1"/>
    <property type="match status" value="1"/>
</dbReference>
<feature type="chain" id="PRO_5045277850" evidence="2">
    <location>
        <begin position="21"/>
        <end position="527"/>
    </location>
</feature>
<keyword evidence="4" id="KW-1185">Reference proteome</keyword>
<keyword evidence="2" id="KW-0732">Signal</keyword>
<evidence type="ECO:0000256" key="2">
    <source>
        <dbReference type="SAM" id="SignalP"/>
    </source>
</evidence>
<name>A0ABM1MVT0_NICVS</name>
<sequence length="527" mass="57963">MRTGLIFLLLSFFLASGVNSRVFECDDEGKCPAGKCVSGICNCPAGEDFSKDSLSCLPLARGYGDQCEEDIVCSTLKGISVCYEGTCKCAEGWVYWKGECMKKKDFGETCSNNEECFDGSYYNARICKDGKCECNKGFYKRGNDDCRHISSEFDNLCVLDSDCKEESLRCIVGICSKPVEEKPEGPKDYYHVHDQERSVVEPRTTGDKCNVDVDCVEPNTHCSPIFKECTCDKGYFYTKESKKCAGELGSSCEKDKDCVINNSQCSGKVCVCKTTNFLYLQTHGNQKCSKPSTASKFTCSNNESCKVFLRDYECLGDIEKVCHCKGELNKDNICEKVMPGTTCINDESCQYSMKNSVCSPNKICVCPKDFVFDNDMCIGGIGSTCNMNDDCRLVDSALCKENVCVCDKGYIDHENMCYKLSNGLGEVCEIDVQCSNINQAECKDQRCSCAPGHIDVNGFCYKVAENFGERCPTPIVCSELQGSVCWNGICQCPLGMVSTNKKSCINGAAGLFLAPLALLVVVLSIVI</sequence>
<gene>
    <name evidence="5" type="primary">LOC108564228</name>
</gene>